<dbReference type="PANTHER" id="PTHR32003">
    <property type="entry name" value="PROTEIN FAM199X"/>
    <property type="match status" value="1"/>
</dbReference>
<evidence type="ECO:0000256" key="2">
    <source>
        <dbReference type="SAM" id="MobiDB-lite"/>
    </source>
</evidence>
<reference evidence="3" key="1">
    <citation type="submission" date="2021-03" db="EMBL/GenBank/DDBJ databases">
        <authorList>
            <person name="Bekaert M."/>
        </authorList>
    </citation>
    <scope>NUCLEOTIDE SEQUENCE</scope>
</reference>
<proteinExistence type="inferred from homology"/>
<dbReference type="EMBL" id="CAJPWZ010000341">
    <property type="protein sequence ID" value="CAG2190764.1"/>
    <property type="molecule type" value="Genomic_DNA"/>
</dbReference>
<dbReference type="Proteomes" id="UP000683360">
    <property type="component" value="Unassembled WGS sequence"/>
</dbReference>
<feature type="compositionally biased region" description="Polar residues" evidence="2">
    <location>
        <begin position="254"/>
        <end position="269"/>
    </location>
</feature>
<gene>
    <name evidence="3" type="ORF">MEDL_5996</name>
</gene>
<dbReference type="OrthoDB" id="6365484at2759"/>
<sequence>MKSYEMLYFIHFLCDVCGTVASLTRLFERNEVDLSVIEPKLKATVAVLEQMKIKDGPFLKKASVVAESLSIAPVNIEDINKVKNEFLDRLITNIELRLENPEIITHLSALNLSLTSEESISYYGDSDINFSEVVLEDIVDTDLDSSCDNCDRVIPPAESASIDLSCSSCSNYSSKNRKHKKWNELNEAEKVIVVDQLSQRISRDLGIREQLEVVRIIDPKSRISPTDKQFLIDITNMTEEKIEKIQDYIKTHSCSDCQSDDSGVSTPSPRKSKKRQMSQERKNRQRADRQRQRKDYRQILKEKRSGLFVKEEVLSMSRLTPPPEEEDIDILG</sequence>
<accession>A0A8S3Q5R0</accession>
<comment type="caution">
    <text evidence="3">The sequence shown here is derived from an EMBL/GenBank/DDBJ whole genome shotgun (WGS) entry which is preliminary data.</text>
</comment>
<comment type="similarity">
    <text evidence="1">Belongs to the FAM199 family.</text>
</comment>
<evidence type="ECO:0000313" key="4">
    <source>
        <dbReference type="Proteomes" id="UP000683360"/>
    </source>
</evidence>
<feature type="region of interest" description="Disordered" evidence="2">
    <location>
        <begin position="254"/>
        <end position="299"/>
    </location>
</feature>
<dbReference type="PANTHER" id="PTHR32003:SF1">
    <property type="entry name" value="PROTEIN FAM199X"/>
    <property type="match status" value="1"/>
</dbReference>
<dbReference type="AlphaFoldDB" id="A0A8S3Q5R0"/>
<dbReference type="InterPro" id="IPR029672">
    <property type="entry name" value="FAM199X_fam"/>
</dbReference>
<protein>
    <submittedName>
        <fullName evidence="3">Uncharacterized protein</fullName>
    </submittedName>
</protein>
<evidence type="ECO:0000256" key="1">
    <source>
        <dbReference type="ARBA" id="ARBA00009319"/>
    </source>
</evidence>
<organism evidence="3 4">
    <name type="scientific">Mytilus edulis</name>
    <name type="common">Blue mussel</name>
    <dbReference type="NCBI Taxonomy" id="6550"/>
    <lineage>
        <taxon>Eukaryota</taxon>
        <taxon>Metazoa</taxon>
        <taxon>Spiralia</taxon>
        <taxon>Lophotrochozoa</taxon>
        <taxon>Mollusca</taxon>
        <taxon>Bivalvia</taxon>
        <taxon>Autobranchia</taxon>
        <taxon>Pteriomorphia</taxon>
        <taxon>Mytilida</taxon>
        <taxon>Mytiloidea</taxon>
        <taxon>Mytilidae</taxon>
        <taxon>Mytilinae</taxon>
        <taxon>Mytilus</taxon>
    </lineage>
</organism>
<dbReference type="Pfam" id="PF15814">
    <property type="entry name" value="FAM199X"/>
    <property type="match status" value="2"/>
</dbReference>
<feature type="compositionally biased region" description="Basic and acidic residues" evidence="2">
    <location>
        <begin position="277"/>
        <end position="299"/>
    </location>
</feature>
<evidence type="ECO:0000313" key="3">
    <source>
        <dbReference type="EMBL" id="CAG2190764.1"/>
    </source>
</evidence>
<name>A0A8S3Q5R0_MYTED</name>
<keyword evidence="4" id="KW-1185">Reference proteome</keyword>